<dbReference type="PANTHER" id="PTHR30055:SF219">
    <property type="entry name" value="TRANSCRIPTIONAL REGULATORY PROTEIN"/>
    <property type="match status" value="1"/>
</dbReference>
<dbReference type="Pfam" id="PF00440">
    <property type="entry name" value="TetR_N"/>
    <property type="match status" value="1"/>
</dbReference>
<dbReference type="RefSeq" id="WP_192028592.1">
    <property type="nucleotide sequence ID" value="NZ_JACYTR010000007.1"/>
</dbReference>
<evidence type="ECO:0000313" key="6">
    <source>
        <dbReference type="Proteomes" id="UP000613768"/>
    </source>
</evidence>
<evidence type="ECO:0000256" key="1">
    <source>
        <dbReference type="ARBA" id="ARBA00023125"/>
    </source>
</evidence>
<proteinExistence type="predicted"/>
<keyword evidence="1 2" id="KW-0238">DNA-binding</keyword>
<comment type="caution">
    <text evidence="5">The sequence shown here is derived from an EMBL/GenBank/DDBJ whole genome shotgun (WGS) entry which is preliminary data.</text>
</comment>
<feature type="DNA-binding region" description="H-T-H motif" evidence="2">
    <location>
        <begin position="42"/>
        <end position="61"/>
    </location>
</feature>
<dbReference type="PANTHER" id="PTHR30055">
    <property type="entry name" value="HTH-TYPE TRANSCRIPTIONAL REGULATOR RUTR"/>
    <property type="match status" value="1"/>
</dbReference>
<dbReference type="Gene3D" id="1.10.357.10">
    <property type="entry name" value="Tetracycline Repressor, domain 2"/>
    <property type="match status" value="1"/>
</dbReference>
<protein>
    <submittedName>
        <fullName evidence="5">TetR/AcrR family transcriptional regulator</fullName>
    </submittedName>
</protein>
<evidence type="ECO:0000313" key="5">
    <source>
        <dbReference type="EMBL" id="MBD8525253.1"/>
    </source>
</evidence>
<evidence type="ECO:0000256" key="2">
    <source>
        <dbReference type="PROSITE-ProRule" id="PRU00335"/>
    </source>
</evidence>
<dbReference type="SUPFAM" id="SSF48498">
    <property type="entry name" value="Tetracyclin repressor-like, C-terminal domain"/>
    <property type="match status" value="1"/>
</dbReference>
<dbReference type="InterPro" id="IPR050109">
    <property type="entry name" value="HTH-type_TetR-like_transc_reg"/>
</dbReference>
<dbReference type="InterPro" id="IPR001647">
    <property type="entry name" value="HTH_TetR"/>
</dbReference>
<dbReference type="Pfam" id="PF17938">
    <property type="entry name" value="TetR_C_29"/>
    <property type="match status" value="1"/>
</dbReference>
<dbReference type="InterPro" id="IPR036271">
    <property type="entry name" value="Tet_transcr_reg_TetR-rel_C_sf"/>
</dbReference>
<dbReference type="SUPFAM" id="SSF46689">
    <property type="entry name" value="Homeodomain-like"/>
    <property type="match status" value="1"/>
</dbReference>
<evidence type="ECO:0000256" key="3">
    <source>
        <dbReference type="SAM" id="MobiDB-lite"/>
    </source>
</evidence>
<dbReference type="InterPro" id="IPR041474">
    <property type="entry name" value="NicS_C"/>
</dbReference>
<dbReference type="PROSITE" id="PS50977">
    <property type="entry name" value="HTH_TETR_2"/>
    <property type="match status" value="1"/>
</dbReference>
<evidence type="ECO:0000259" key="4">
    <source>
        <dbReference type="PROSITE" id="PS50977"/>
    </source>
</evidence>
<feature type="domain" description="HTH tetR-type" evidence="4">
    <location>
        <begin position="19"/>
        <end position="79"/>
    </location>
</feature>
<dbReference type="GO" id="GO:0000976">
    <property type="term" value="F:transcription cis-regulatory region binding"/>
    <property type="evidence" value="ECO:0007669"/>
    <property type="project" value="TreeGrafter"/>
</dbReference>
<name>A0AAW3ZGV1_9GAMM</name>
<sequence length="221" mass="23708">MSSPPSAERRPGRPSLQQTEARTSLLDAGLRCVVEHGAAAVTVKQVALDAGVTPASLHYHFGDKQGLLQALVDQRLVPALSTLRAALSGDDNQPAAQIRAFVDAVFVMVEQHPWLPRLWLREVLSEGGALREVMLSRVAPSIPRALAERFASAQAAGRLNTALDPRLLVVSLIGLTLFPLAAEPLWGQIFSPAAPDRARLRQHTLALIEAAFTPSASTSHD</sequence>
<accession>A0AAW3ZGV1</accession>
<dbReference type="AlphaFoldDB" id="A0AAW3ZGV1"/>
<dbReference type="Proteomes" id="UP000613768">
    <property type="component" value="Unassembled WGS sequence"/>
</dbReference>
<gene>
    <name evidence="5" type="ORF">IFO71_05800</name>
</gene>
<dbReference type="GO" id="GO:0003700">
    <property type="term" value="F:DNA-binding transcription factor activity"/>
    <property type="evidence" value="ECO:0007669"/>
    <property type="project" value="TreeGrafter"/>
</dbReference>
<dbReference type="PRINTS" id="PR00455">
    <property type="entry name" value="HTHTETR"/>
</dbReference>
<feature type="region of interest" description="Disordered" evidence="3">
    <location>
        <begin position="1"/>
        <end position="21"/>
    </location>
</feature>
<dbReference type="InterPro" id="IPR009057">
    <property type="entry name" value="Homeodomain-like_sf"/>
</dbReference>
<reference evidence="5 6" key="1">
    <citation type="submission" date="2020-09" db="EMBL/GenBank/DDBJ databases">
        <title>Pseudoxanthomonas sp. CAU 1598 isolated from sand of Yaerae Beach.</title>
        <authorList>
            <person name="Kim W."/>
        </authorList>
    </citation>
    <scope>NUCLEOTIDE SEQUENCE [LARGE SCALE GENOMIC DNA]</scope>
    <source>
        <strain evidence="5 6">CAU 1598</strain>
    </source>
</reference>
<dbReference type="EMBL" id="JACYTR010000007">
    <property type="protein sequence ID" value="MBD8525253.1"/>
    <property type="molecule type" value="Genomic_DNA"/>
</dbReference>
<organism evidence="5 6">
    <name type="scientific">Pseudomarimonas arenosa</name>
    <dbReference type="NCBI Taxonomy" id="2774145"/>
    <lineage>
        <taxon>Bacteria</taxon>
        <taxon>Pseudomonadati</taxon>
        <taxon>Pseudomonadota</taxon>
        <taxon>Gammaproteobacteria</taxon>
        <taxon>Lysobacterales</taxon>
        <taxon>Lysobacteraceae</taxon>
        <taxon>Pseudomarimonas</taxon>
    </lineage>
</organism>
<keyword evidence="6" id="KW-1185">Reference proteome</keyword>